<evidence type="ECO:0000256" key="1">
    <source>
        <dbReference type="SAM" id="MobiDB-lite"/>
    </source>
</evidence>
<dbReference type="RefSeq" id="WP_203663776.1">
    <property type="nucleotide sequence ID" value="NZ_BAAAZM010000022.1"/>
</dbReference>
<comment type="caution">
    <text evidence="2">The sequence shown here is derived from an EMBL/GenBank/DDBJ whole genome shotgun (WGS) entry which is preliminary data.</text>
</comment>
<dbReference type="Proteomes" id="UP000612808">
    <property type="component" value="Unassembled WGS sequence"/>
</dbReference>
<reference evidence="2" key="1">
    <citation type="submission" date="2021-01" db="EMBL/GenBank/DDBJ databases">
        <title>Whole genome shotgun sequence of Actinocatenispora rupis NBRC 107355.</title>
        <authorList>
            <person name="Komaki H."/>
            <person name="Tamura T."/>
        </authorList>
    </citation>
    <scope>NUCLEOTIDE SEQUENCE</scope>
    <source>
        <strain evidence="2">NBRC 107355</strain>
    </source>
</reference>
<name>A0A8J3J611_9ACTN</name>
<organism evidence="2 3">
    <name type="scientific">Actinocatenispora rupis</name>
    <dbReference type="NCBI Taxonomy" id="519421"/>
    <lineage>
        <taxon>Bacteria</taxon>
        <taxon>Bacillati</taxon>
        <taxon>Actinomycetota</taxon>
        <taxon>Actinomycetes</taxon>
        <taxon>Micromonosporales</taxon>
        <taxon>Micromonosporaceae</taxon>
        <taxon>Actinocatenispora</taxon>
    </lineage>
</organism>
<dbReference type="InterPro" id="IPR036689">
    <property type="entry name" value="ESAT-6-like_sf"/>
</dbReference>
<dbReference type="EMBL" id="BOMB01000043">
    <property type="protein sequence ID" value="GID15450.1"/>
    <property type="molecule type" value="Genomic_DNA"/>
</dbReference>
<evidence type="ECO:0008006" key="4">
    <source>
        <dbReference type="Google" id="ProtNLM"/>
    </source>
</evidence>
<dbReference type="Gene3D" id="1.10.287.1060">
    <property type="entry name" value="ESAT-6-like"/>
    <property type="match status" value="1"/>
</dbReference>
<dbReference type="AlphaFoldDB" id="A0A8J3J611"/>
<keyword evidence="3" id="KW-1185">Reference proteome</keyword>
<gene>
    <name evidence="2" type="ORF">Aru02nite_63390</name>
</gene>
<evidence type="ECO:0000313" key="3">
    <source>
        <dbReference type="Proteomes" id="UP000612808"/>
    </source>
</evidence>
<feature type="region of interest" description="Disordered" evidence="1">
    <location>
        <begin position="122"/>
        <end position="156"/>
    </location>
</feature>
<dbReference type="SUPFAM" id="SSF140453">
    <property type="entry name" value="EsxAB dimer-like"/>
    <property type="match status" value="1"/>
</dbReference>
<proteinExistence type="predicted"/>
<evidence type="ECO:0000313" key="2">
    <source>
        <dbReference type="EMBL" id="GID15450.1"/>
    </source>
</evidence>
<protein>
    <recommendedName>
        <fullName evidence="4">WXG100 family type VII secretion target</fullName>
    </recommendedName>
</protein>
<feature type="compositionally biased region" description="Pro residues" evidence="1">
    <location>
        <begin position="146"/>
        <end position="156"/>
    </location>
</feature>
<sequence>MTVPNGGASGPMTMTIPEVYHAGVTTIPGYVTQLVDALERIAQALEGLQGTWVGGSQKLADDFTTRWNDCATGLFGTKANPDAGVLVRIADGLAYAALNYGDTELTVQQSFVSFSQELRRALDFPDPNPPAPVASGGYGTDGAPQSPAPLPPITES</sequence>
<accession>A0A8J3J611</accession>